<keyword evidence="3" id="KW-1185">Reference proteome</keyword>
<name>A0A219ATA2_METCM</name>
<dbReference type="KEGG" id="pchm:VFPPC_18759"/>
<feature type="region of interest" description="Disordered" evidence="1">
    <location>
        <begin position="48"/>
        <end position="80"/>
    </location>
</feature>
<comment type="caution">
    <text evidence="2">The sequence shown here is derived from an EMBL/GenBank/DDBJ whole genome shotgun (WGS) entry which is preliminary data.</text>
</comment>
<protein>
    <submittedName>
        <fullName evidence="2">Uncharacterized protein</fullName>
    </submittedName>
</protein>
<dbReference type="Proteomes" id="UP000078397">
    <property type="component" value="Unassembled WGS sequence"/>
</dbReference>
<accession>A0A219ATA2</accession>
<dbReference type="AlphaFoldDB" id="A0A219ATA2"/>
<reference evidence="2 3" key="1">
    <citation type="journal article" date="2016" name="PLoS Pathog.">
        <title>Biosynthesis of antibiotic leucinostatins in bio-control fungus Purpureocillium lilacinum and their inhibition on phytophthora revealed by genome mining.</title>
        <authorList>
            <person name="Wang G."/>
            <person name="Liu Z."/>
            <person name="Lin R."/>
            <person name="Li E."/>
            <person name="Mao Z."/>
            <person name="Ling J."/>
            <person name="Yang Y."/>
            <person name="Yin W.B."/>
            <person name="Xie B."/>
        </authorList>
    </citation>
    <scope>NUCLEOTIDE SEQUENCE [LARGE SCALE GENOMIC DNA]</scope>
    <source>
        <strain evidence="2">170</strain>
    </source>
</reference>
<evidence type="ECO:0000256" key="1">
    <source>
        <dbReference type="SAM" id="MobiDB-lite"/>
    </source>
</evidence>
<proteinExistence type="predicted"/>
<evidence type="ECO:0000313" key="2">
    <source>
        <dbReference type="EMBL" id="OWT43514.1"/>
    </source>
</evidence>
<feature type="compositionally biased region" description="Basic and acidic residues" evidence="1">
    <location>
        <begin position="55"/>
        <end position="64"/>
    </location>
</feature>
<evidence type="ECO:0000313" key="3">
    <source>
        <dbReference type="Proteomes" id="UP000078397"/>
    </source>
</evidence>
<sequence length="118" mass="12826">MQEGDAGAGKIAVGQGGTPLVGQGKPSQGNLEPANKVVWVERQRMPATSLKRSRARMETKYERRGKFRPAPKTCRPREQKAADIRAALAQQAAANMRLEASTGWECGKTESGLIFWTG</sequence>
<feature type="region of interest" description="Disordered" evidence="1">
    <location>
        <begin position="1"/>
        <end position="34"/>
    </location>
</feature>
<gene>
    <name evidence="2" type="ORF">VFPPC_18759</name>
</gene>
<dbReference type="GeneID" id="33937442"/>
<organism evidence="2 3">
    <name type="scientific">Pochonia chlamydosporia 170</name>
    <dbReference type="NCBI Taxonomy" id="1380566"/>
    <lineage>
        <taxon>Eukaryota</taxon>
        <taxon>Fungi</taxon>
        <taxon>Dikarya</taxon>
        <taxon>Ascomycota</taxon>
        <taxon>Pezizomycotina</taxon>
        <taxon>Sordariomycetes</taxon>
        <taxon>Hypocreomycetidae</taxon>
        <taxon>Hypocreales</taxon>
        <taxon>Clavicipitaceae</taxon>
        <taxon>Pochonia</taxon>
    </lineage>
</organism>
<dbReference type="RefSeq" id="XP_022285931.1">
    <property type="nucleotide sequence ID" value="XM_022430325.1"/>
</dbReference>
<dbReference type="EMBL" id="LSBJ02000001">
    <property type="protein sequence ID" value="OWT43514.1"/>
    <property type="molecule type" value="Genomic_DNA"/>
</dbReference>